<keyword evidence="1" id="KW-0812">Transmembrane</keyword>
<organism evidence="2 3">
    <name type="scientific">Opisthorchis viverrini</name>
    <name type="common">Southeast Asian liver fluke</name>
    <dbReference type="NCBI Taxonomy" id="6198"/>
    <lineage>
        <taxon>Eukaryota</taxon>
        <taxon>Metazoa</taxon>
        <taxon>Spiralia</taxon>
        <taxon>Lophotrochozoa</taxon>
        <taxon>Platyhelminthes</taxon>
        <taxon>Trematoda</taxon>
        <taxon>Digenea</taxon>
        <taxon>Opisthorchiida</taxon>
        <taxon>Opisthorchiata</taxon>
        <taxon>Opisthorchiidae</taxon>
        <taxon>Opisthorchis</taxon>
    </lineage>
</organism>
<feature type="non-terminal residue" evidence="2">
    <location>
        <position position="1"/>
    </location>
</feature>
<sequence>CRGSKPTSAVPLPPSGIGQPGSIQGCIVHPLRGIAARHRRGVTAETFSLYFLFYLLSLTASCGETAQWLEREFADRKVRGSNPTPASRIPPSVFGQPGSIKVSCLITGGIAARHRKCVTAERFFRPS</sequence>
<dbReference type="AlphaFoldDB" id="A0A075A7W4"/>
<keyword evidence="1" id="KW-0472">Membrane</keyword>
<reference evidence="2 3" key="1">
    <citation type="submission" date="2013-11" db="EMBL/GenBank/DDBJ databases">
        <title>Opisthorchis viverrini - life in the bile duct.</title>
        <authorList>
            <person name="Young N.D."/>
            <person name="Nagarajan N."/>
            <person name="Lin S.J."/>
            <person name="Korhonen P.K."/>
            <person name="Jex A.R."/>
            <person name="Hall R.S."/>
            <person name="Safavi-Hemami H."/>
            <person name="Kaewkong W."/>
            <person name="Bertrand D."/>
            <person name="Gao S."/>
            <person name="Seet Q."/>
            <person name="Wongkham S."/>
            <person name="Teh B.T."/>
            <person name="Wongkham C."/>
            <person name="Intapan P.M."/>
            <person name="Maleewong W."/>
            <person name="Yang X."/>
            <person name="Hu M."/>
            <person name="Wang Z."/>
            <person name="Hofmann A."/>
            <person name="Sternberg P.W."/>
            <person name="Tan P."/>
            <person name="Wang J."/>
            <person name="Gasser R.B."/>
        </authorList>
    </citation>
    <scope>NUCLEOTIDE SEQUENCE [LARGE SCALE GENOMIC DNA]</scope>
</reference>
<accession>A0A075A7W4</accession>
<dbReference type="GeneID" id="20328780"/>
<evidence type="ECO:0000313" key="3">
    <source>
        <dbReference type="Proteomes" id="UP000054324"/>
    </source>
</evidence>
<evidence type="ECO:0000313" key="2">
    <source>
        <dbReference type="EMBL" id="KER23559.1"/>
    </source>
</evidence>
<dbReference type="CTD" id="20328780"/>
<proteinExistence type="predicted"/>
<feature type="transmembrane region" description="Helical" evidence="1">
    <location>
        <begin position="47"/>
        <end position="69"/>
    </location>
</feature>
<gene>
    <name evidence="2" type="ORF">T265_14614</name>
</gene>
<evidence type="ECO:0000256" key="1">
    <source>
        <dbReference type="SAM" id="Phobius"/>
    </source>
</evidence>
<keyword evidence="3" id="KW-1185">Reference proteome</keyword>
<dbReference type="RefSeq" id="XP_009172692.1">
    <property type="nucleotide sequence ID" value="XM_009174428.1"/>
</dbReference>
<dbReference type="Proteomes" id="UP000054324">
    <property type="component" value="Unassembled WGS sequence"/>
</dbReference>
<dbReference type="EMBL" id="KL596844">
    <property type="protein sequence ID" value="KER23559.1"/>
    <property type="molecule type" value="Genomic_DNA"/>
</dbReference>
<protein>
    <submittedName>
        <fullName evidence="2">Uncharacterized protein</fullName>
    </submittedName>
</protein>
<name>A0A075A7W4_OPIVI</name>
<dbReference type="KEGG" id="ovi:T265_14614"/>
<keyword evidence="1" id="KW-1133">Transmembrane helix</keyword>